<keyword evidence="1" id="KW-0472">Membrane</keyword>
<dbReference type="InterPro" id="IPR025443">
    <property type="entry name" value="DUF4307"/>
</dbReference>
<gene>
    <name evidence="2" type="ORF">EDD42_1330</name>
</gene>
<feature type="transmembrane region" description="Helical" evidence="1">
    <location>
        <begin position="31"/>
        <end position="52"/>
    </location>
</feature>
<dbReference type="RefSeq" id="WP_159453318.1">
    <property type="nucleotide sequence ID" value="NZ_FXAP01000001.1"/>
</dbReference>
<sequence length="144" mass="15808">MTSPLQDAGPQDAIAARYGRTPGNRARDRRLIWLAAAAFAVVFVAWVVWAGLDGSRPSIESRNTAHEIVDDTMVSVSFEVTGPQDTPMACSVQALNEQFAVVGWKVVELPPSELRTRTFTESVRTTELSNTGVVDTCWVVERRS</sequence>
<keyword evidence="1" id="KW-1133">Transmembrane helix</keyword>
<name>A0A3N2C1U1_9MICO</name>
<evidence type="ECO:0000256" key="1">
    <source>
        <dbReference type="SAM" id="Phobius"/>
    </source>
</evidence>
<keyword evidence="1" id="KW-0812">Transmembrane</keyword>
<proteinExistence type="predicted"/>
<dbReference type="Pfam" id="PF14155">
    <property type="entry name" value="DUF4307"/>
    <property type="match status" value="1"/>
</dbReference>
<accession>A0A3N2C1U1</accession>
<dbReference type="Proteomes" id="UP000266915">
    <property type="component" value="Unassembled WGS sequence"/>
</dbReference>
<keyword evidence="3" id="KW-1185">Reference proteome</keyword>
<protein>
    <submittedName>
        <fullName evidence="2">Uncharacterized protein DUF4307</fullName>
    </submittedName>
</protein>
<reference evidence="2 3" key="1">
    <citation type="submission" date="2018-11" db="EMBL/GenBank/DDBJ databases">
        <title>Sequencing the genomes of 1000 actinobacteria strains.</title>
        <authorList>
            <person name="Klenk H.-P."/>
        </authorList>
    </citation>
    <scope>NUCLEOTIDE SEQUENCE [LARGE SCALE GENOMIC DNA]</scope>
    <source>
        <strain evidence="2 3">DSM 14012</strain>
    </source>
</reference>
<organism evidence="2 3">
    <name type="scientific">Plantibacter flavus</name>
    <dbReference type="NCBI Taxonomy" id="150123"/>
    <lineage>
        <taxon>Bacteria</taxon>
        <taxon>Bacillati</taxon>
        <taxon>Actinomycetota</taxon>
        <taxon>Actinomycetes</taxon>
        <taxon>Micrococcales</taxon>
        <taxon>Microbacteriaceae</taxon>
        <taxon>Plantibacter</taxon>
    </lineage>
</organism>
<evidence type="ECO:0000313" key="2">
    <source>
        <dbReference type="EMBL" id="ROR81274.1"/>
    </source>
</evidence>
<dbReference type="AlphaFoldDB" id="A0A3N2C1U1"/>
<dbReference type="EMBL" id="RKHL01000001">
    <property type="protein sequence ID" value="ROR81274.1"/>
    <property type="molecule type" value="Genomic_DNA"/>
</dbReference>
<comment type="caution">
    <text evidence="2">The sequence shown here is derived from an EMBL/GenBank/DDBJ whole genome shotgun (WGS) entry which is preliminary data.</text>
</comment>
<evidence type="ECO:0000313" key="3">
    <source>
        <dbReference type="Proteomes" id="UP000266915"/>
    </source>
</evidence>